<dbReference type="Proteomes" id="UP001162501">
    <property type="component" value="Chromosome 27"/>
</dbReference>
<name>A0ACB0EV78_RANTA</name>
<dbReference type="EMBL" id="OX596111">
    <property type="protein sequence ID" value="CAI9704542.1"/>
    <property type="molecule type" value="Genomic_DNA"/>
</dbReference>
<gene>
    <name evidence="1" type="ORF">MRATA1EN3_LOCUS15755</name>
</gene>
<evidence type="ECO:0000313" key="1">
    <source>
        <dbReference type="EMBL" id="CAI9704542.1"/>
    </source>
</evidence>
<reference evidence="1" key="1">
    <citation type="submission" date="2023-05" db="EMBL/GenBank/DDBJ databases">
        <authorList>
            <consortium name="ELIXIR-Norway"/>
        </authorList>
    </citation>
    <scope>NUCLEOTIDE SEQUENCE</scope>
</reference>
<evidence type="ECO:0000313" key="2">
    <source>
        <dbReference type="Proteomes" id="UP001162501"/>
    </source>
</evidence>
<proteinExistence type="predicted"/>
<accession>A0ACB0EV78</accession>
<protein>
    <submittedName>
        <fullName evidence="1">Uncharacterized protein</fullName>
    </submittedName>
</protein>
<sequence length="181" mass="20092">MARLGELRHGGKDGVQGTLLRLSSLGLIFTFPFPIDNSTPSSSDFSFPKFLFAFPPLLPKPPQIRAEPPRPRVTHSASPARTPPCPTYSSTPDYWLRARAPAGGENPLITTDLMRSEERCCLQRVRFLIIFSVTGESSNPGHRRATGAHEGRVFPSRTRRTSKGKPGLPLKKTEERPDCFH</sequence>
<organism evidence="1 2">
    <name type="scientific">Rangifer tarandus platyrhynchus</name>
    <name type="common">Svalbard reindeer</name>
    <dbReference type="NCBI Taxonomy" id="3082113"/>
    <lineage>
        <taxon>Eukaryota</taxon>
        <taxon>Metazoa</taxon>
        <taxon>Chordata</taxon>
        <taxon>Craniata</taxon>
        <taxon>Vertebrata</taxon>
        <taxon>Euteleostomi</taxon>
        <taxon>Mammalia</taxon>
        <taxon>Eutheria</taxon>
        <taxon>Laurasiatheria</taxon>
        <taxon>Artiodactyla</taxon>
        <taxon>Ruminantia</taxon>
        <taxon>Pecora</taxon>
        <taxon>Cervidae</taxon>
        <taxon>Odocoileinae</taxon>
        <taxon>Rangifer</taxon>
    </lineage>
</organism>